<dbReference type="NCBIfam" id="TIGR00879">
    <property type="entry name" value="SP"/>
    <property type="match status" value="1"/>
</dbReference>
<evidence type="ECO:0000259" key="10">
    <source>
        <dbReference type="PROSITE" id="PS50850"/>
    </source>
</evidence>
<evidence type="ECO:0000313" key="12">
    <source>
        <dbReference type="Proteomes" id="UP001175271"/>
    </source>
</evidence>
<accession>A0AA39I2L1</accession>
<dbReference type="PANTHER" id="PTHR23503">
    <property type="entry name" value="SOLUTE CARRIER FAMILY 2"/>
    <property type="match status" value="1"/>
</dbReference>
<evidence type="ECO:0000256" key="6">
    <source>
        <dbReference type="ARBA" id="ARBA00023136"/>
    </source>
</evidence>
<sequence>MRSKSATSYSSYSDLTSSSIGRSESLTPRLLFAVASVAVGSSFQLGFHIGCINAPSKVISKWINESHVHNFGREPSALVNDALWSVTVSLFAVGGILGALISGWLADSVGRKKTLLALNGVVGVATAAMVTAKYVRFYPLLMLGRLLIGIHAGVVAAVVPLYIVELSPRSRRGALASVHQLMITVAILVSQVFGLPQLFGSESRWPFIFVVPMIPALFQLVTLPFCPESPKFKVLVEKKDDAAEKDLRLLRGEDDVLGEIDAILAEASAEKVGVCALFQGFYRWPTLLAATLMAAQQLSGINAVVFYSTRIFEETLGEANAIYATLAVGGVNVVLTTVSIFLIDRFGRRPPLLFGFAGMALSSFGMLGSSLATTYGQAHWCIYLGVGSIVVFVICFAIGPGSIPFFYVTELFGTKQRASASAVVALTNWVFAFVVGVGFLPLQNLFHGYVFFIFAYICTFGFVLGFVYLPETKNRSLKDVEQDMERRKPC</sequence>
<dbReference type="Proteomes" id="UP001175271">
    <property type="component" value="Unassembled WGS sequence"/>
</dbReference>
<dbReference type="AlphaFoldDB" id="A0AA39I2L1"/>
<dbReference type="InterPro" id="IPR005828">
    <property type="entry name" value="MFS_sugar_transport-like"/>
</dbReference>
<name>A0AA39I2L1_9BILA</name>
<feature type="transmembrane region" description="Helical" evidence="9">
    <location>
        <begin position="420"/>
        <end position="440"/>
    </location>
</feature>
<keyword evidence="2 7" id="KW-0813">Transport</keyword>
<keyword evidence="4 9" id="KW-0812">Transmembrane</keyword>
<dbReference type="InterPro" id="IPR036259">
    <property type="entry name" value="MFS_trans_sf"/>
</dbReference>
<dbReference type="Gene3D" id="1.20.1250.20">
    <property type="entry name" value="MFS general substrate transporter like domains"/>
    <property type="match status" value="1"/>
</dbReference>
<evidence type="ECO:0000256" key="3">
    <source>
        <dbReference type="ARBA" id="ARBA00022475"/>
    </source>
</evidence>
<evidence type="ECO:0000256" key="7">
    <source>
        <dbReference type="RuleBase" id="RU003346"/>
    </source>
</evidence>
<dbReference type="PRINTS" id="PR00171">
    <property type="entry name" value="SUGRTRNSPORT"/>
</dbReference>
<evidence type="ECO:0000256" key="2">
    <source>
        <dbReference type="ARBA" id="ARBA00022448"/>
    </source>
</evidence>
<feature type="transmembrane region" description="Helical" evidence="9">
    <location>
        <begin position="352"/>
        <end position="376"/>
    </location>
</feature>
<protein>
    <recommendedName>
        <fullName evidence="10">Major facilitator superfamily (MFS) profile domain-containing protein</fullName>
    </recommendedName>
</protein>
<dbReference type="FunFam" id="1.20.1250.20:FF:001511">
    <property type="entry name" value="Solute carrier family 2, facilitated glucose transporter member 5"/>
    <property type="match status" value="1"/>
</dbReference>
<dbReference type="GO" id="GO:0005886">
    <property type="term" value="C:plasma membrane"/>
    <property type="evidence" value="ECO:0007669"/>
    <property type="project" value="UniProtKB-SubCell"/>
</dbReference>
<evidence type="ECO:0000256" key="8">
    <source>
        <dbReference type="SAM" id="MobiDB-lite"/>
    </source>
</evidence>
<feature type="transmembrane region" description="Helical" evidence="9">
    <location>
        <begin position="382"/>
        <end position="408"/>
    </location>
</feature>
<organism evidence="11 12">
    <name type="scientific">Steinernema hermaphroditum</name>
    <dbReference type="NCBI Taxonomy" id="289476"/>
    <lineage>
        <taxon>Eukaryota</taxon>
        <taxon>Metazoa</taxon>
        <taxon>Ecdysozoa</taxon>
        <taxon>Nematoda</taxon>
        <taxon>Chromadorea</taxon>
        <taxon>Rhabditida</taxon>
        <taxon>Tylenchina</taxon>
        <taxon>Panagrolaimomorpha</taxon>
        <taxon>Strongyloidoidea</taxon>
        <taxon>Steinernematidae</taxon>
        <taxon>Steinernema</taxon>
    </lineage>
</organism>
<feature type="transmembrane region" description="Helical" evidence="9">
    <location>
        <begin position="205"/>
        <end position="226"/>
    </location>
</feature>
<keyword evidence="5 9" id="KW-1133">Transmembrane helix</keyword>
<evidence type="ECO:0000256" key="1">
    <source>
        <dbReference type="ARBA" id="ARBA00004651"/>
    </source>
</evidence>
<dbReference type="Pfam" id="PF00083">
    <property type="entry name" value="Sugar_tr"/>
    <property type="match status" value="1"/>
</dbReference>
<gene>
    <name evidence="11" type="ORF">QR680_012628</name>
</gene>
<feature type="transmembrane region" description="Helical" evidence="9">
    <location>
        <begin position="321"/>
        <end position="343"/>
    </location>
</feature>
<dbReference type="GO" id="GO:1990539">
    <property type="term" value="P:fructose import across plasma membrane"/>
    <property type="evidence" value="ECO:0007669"/>
    <property type="project" value="UniProtKB-ARBA"/>
</dbReference>
<keyword evidence="3" id="KW-1003">Cell membrane</keyword>
<feature type="transmembrane region" description="Helical" evidence="9">
    <location>
        <begin position="287"/>
        <end position="309"/>
    </location>
</feature>
<feature type="transmembrane region" description="Helical" evidence="9">
    <location>
        <begin position="82"/>
        <end position="104"/>
    </location>
</feature>
<feature type="transmembrane region" description="Helical" evidence="9">
    <location>
        <begin position="116"/>
        <end position="135"/>
    </location>
</feature>
<reference evidence="11" key="1">
    <citation type="submission" date="2023-06" db="EMBL/GenBank/DDBJ databases">
        <title>Genomic analysis of the entomopathogenic nematode Steinernema hermaphroditum.</title>
        <authorList>
            <person name="Schwarz E.M."/>
            <person name="Heppert J.K."/>
            <person name="Baniya A."/>
            <person name="Schwartz H.T."/>
            <person name="Tan C.-H."/>
            <person name="Antoshechkin I."/>
            <person name="Sternberg P.W."/>
            <person name="Goodrich-Blair H."/>
            <person name="Dillman A.R."/>
        </authorList>
    </citation>
    <scope>NUCLEOTIDE SEQUENCE</scope>
    <source>
        <strain evidence="11">PS9179</strain>
        <tissue evidence="11">Whole animal</tissue>
    </source>
</reference>
<feature type="transmembrane region" description="Helical" evidence="9">
    <location>
        <begin position="141"/>
        <end position="163"/>
    </location>
</feature>
<dbReference type="InterPro" id="IPR020846">
    <property type="entry name" value="MFS_dom"/>
</dbReference>
<evidence type="ECO:0000256" key="9">
    <source>
        <dbReference type="SAM" id="Phobius"/>
    </source>
</evidence>
<dbReference type="InterPro" id="IPR045263">
    <property type="entry name" value="GLUT"/>
</dbReference>
<dbReference type="SUPFAM" id="SSF103473">
    <property type="entry name" value="MFS general substrate transporter"/>
    <property type="match status" value="1"/>
</dbReference>
<dbReference type="PROSITE" id="PS00216">
    <property type="entry name" value="SUGAR_TRANSPORT_1"/>
    <property type="match status" value="2"/>
</dbReference>
<dbReference type="EMBL" id="JAUCMV010000002">
    <property type="protein sequence ID" value="KAK0416680.1"/>
    <property type="molecule type" value="Genomic_DNA"/>
</dbReference>
<dbReference type="GO" id="GO:0005353">
    <property type="term" value="F:fructose transmembrane transporter activity"/>
    <property type="evidence" value="ECO:0007669"/>
    <property type="project" value="UniProtKB-ARBA"/>
</dbReference>
<dbReference type="PROSITE" id="PS50850">
    <property type="entry name" value="MFS"/>
    <property type="match status" value="1"/>
</dbReference>
<keyword evidence="12" id="KW-1185">Reference proteome</keyword>
<evidence type="ECO:0000256" key="4">
    <source>
        <dbReference type="ARBA" id="ARBA00022692"/>
    </source>
</evidence>
<comment type="similarity">
    <text evidence="7">Belongs to the major facilitator superfamily. Sugar transporter (TC 2.A.1.1) family.</text>
</comment>
<keyword evidence="6 9" id="KW-0472">Membrane</keyword>
<feature type="region of interest" description="Disordered" evidence="8">
    <location>
        <begin position="1"/>
        <end position="21"/>
    </location>
</feature>
<comment type="subcellular location">
    <subcellularLocation>
        <location evidence="1">Cell membrane</location>
        <topology evidence="1">Multi-pass membrane protein</topology>
    </subcellularLocation>
</comment>
<dbReference type="PROSITE" id="PS00217">
    <property type="entry name" value="SUGAR_TRANSPORT_2"/>
    <property type="match status" value="1"/>
</dbReference>
<feature type="transmembrane region" description="Helical" evidence="9">
    <location>
        <begin position="175"/>
        <end position="193"/>
    </location>
</feature>
<dbReference type="InterPro" id="IPR005829">
    <property type="entry name" value="Sugar_transporter_CS"/>
</dbReference>
<feature type="compositionally biased region" description="Low complexity" evidence="8">
    <location>
        <begin position="1"/>
        <end position="19"/>
    </location>
</feature>
<dbReference type="InterPro" id="IPR003663">
    <property type="entry name" value="Sugar/inositol_transpt"/>
</dbReference>
<feature type="transmembrane region" description="Helical" evidence="9">
    <location>
        <begin position="446"/>
        <end position="469"/>
    </location>
</feature>
<evidence type="ECO:0000256" key="5">
    <source>
        <dbReference type="ARBA" id="ARBA00022989"/>
    </source>
</evidence>
<proteinExistence type="inferred from homology"/>
<feature type="transmembrane region" description="Helical" evidence="9">
    <location>
        <begin position="30"/>
        <end position="50"/>
    </location>
</feature>
<dbReference type="PANTHER" id="PTHR23503:SF8">
    <property type="entry name" value="FACILITATED GLUCOSE TRANSPORTER PROTEIN 1"/>
    <property type="match status" value="1"/>
</dbReference>
<comment type="caution">
    <text evidence="11">The sequence shown here is derived from an EMBL/GenBank/DDBJ whole genome shotgun (WGS) entry which is preliminary data.</text>
</comment>
<evidence type="ECO:0000313" key="11">
    <source>
        <dbReference type="EMBL" id="KAK0416680.1"/>
    </source>
</evidence>
<feature type="domain" description="Major facilitator superfamily (MFS) profile" evidence="10">
    <location>
        <begin position="34"/>
        <end position="473"/>
    </location>
</feature>